<dbReference type="OrthoDB" id="3351204at2"/>
<accession>A0A3R9E932</accession>
<dbReference type="Proteomes" id="UP000267081">
    <property type="component" value="Unassembled WGS sequence"/>
</dbReference>
<evidence type="ECO:0008006" key="3">
    <source>
        <dbReference type="Google" id="ProtNLM"/>
    </source>
</evidence>
<dbReference type="AlphaFoldDB" id="A0A3R9E932"/>
<sequence>MDALMARFSQQTEHDLRAAGWEPGRRVDTTAWRNQLEATGEVHMHAAAEGFLGEFGGLKVKISGPGVSSAREPFEFNPWDLHGEEGRFAGWGARLGKSLFPIGELDGGRFFLGISELGEILLVETWVATFGIGDAALENLILGVKPDELA</sequence>
<gene>
    <name evidence="1" type="ORF">EIY87_03330</name>
</gene>
<protein>
    <recommendedName>
        <fullName evidence="3">SUKH-3 domain containing protein</fullName>
    </recommendedName>
</protein>
<reference evidence="1 2" key="1">
    <citation type="submission" date="2018-12" db="EMBL/GenBank/DDBJ databases">
        <title>Amycolatopsis eburnea sp. nov. actinomycete associate with arbuscular mycorrhiza fungal spore.</title>
        <authorList>
            <person name="Lumyong S."/>
            <person name="Chaiya L."/>
        </authorList>
    </citation>
    <scope>NUCLEOTIDE SEQUENCE [LARGE SCALE GENOMIC DNA]</scope>
    <source>
        <strain evidence="1 2">GLM-1</strain>
    </source>
</reference>
<keyword evidence="2" id="KW-1185">Reference proteome</keyword>
<dbReference type="Pfam" id="PF14433">
    <property type="entry name" value="SUKH-3"/>
    <property type="match status" value="1"/>
</dbReference>
<evidence type="ECO:0000313" key="1">
    <source>
        <dbReference type="EMBL" id="RSD24868.1"/>
    </source>
</evidence>
<organism evidence="1 2">
    <name type="scientific">Amycolatopsis eburnea</name>
    <dbReference type="NCBI Taxonomy" id="2267691"/>
    <lineage>
        <taxon>Bacteria</taxon>
        <taxon>Bacillati</taxon>
        <taxon>Actinomycetota</taxon>
        <taxon>Actinomycetes</taxon>
        <taxon>Pseudonocardiales</taxon>
        <taxon>Pseudonocardiaceae</taxon>
        <taxon>Amycolatopsis</taxon>
    </lineage>
</organism>
<comment type="caution">
    <text evidence="1">The sequence shown here is derived from an EMBL/GenBank/DDBJ whole genome shotgun (WGS) entry which is preliminary data.</text>
</comment>
<dbReference type="RefSeq" id="WP_125306161.1">
    <property type="nucleotide sequence ID" value="NZ_RSEC01000014.1"/>
</dbReference>
<evidence type="ECO:0000313" key="2">
    <source>
        <dbReference type="Proteomes" id="UP000267081"/>
    </source>
</evidence>
<dbReference type="EMBL" id="RSEC01000014">
    <property type="protein sequence ID" value="RSD24868.1"/>
    <property type="molecule type" value="Genomic_DNA"/>
</dbReference>
<proteinExistence type="predicted"/>
<name>A0A3R9E932_9PSEU</name>
<dbReference type="InterPro" id="IPR025850">
    <property type="entry name" value="SUKH-3"/>
</dbReference>